<dbReference type="EMBL" id="GBRH01255694">
    <property type="protein sequence ID" value="JAD42201.1"/>
    <property type="molecule type" value="Transcribed_RNA"/>
</dbReference>
<evidence type="ECO:0000313" key="1">
    <source>
        <dbReference type="EMBL" id="JAD42201.1"/>
    </source>
</evidence>
<sequence length="15" mass="1847">MLKILWDCLPEPIIY</sequence>
<proteinExistence type="predicted"/>
<reference evidence="1" key="2">
    <citation type="journal article" date="2015" name="Data Brief">
        <title>Shoot transcriptome of the giant reed, Arundo donax.</title>
        <authorList>
            <person name="Barrero R.A."/>
            <person name="Guerrero F.D."/>
            <person name="Moolhuijzen P."/>
            <person name="Goolsby J.A."/>
            <person name="Tidwell J."/>
            <person name="Bellgard S.E."/>
            <person name="Bellgard M.I."/>
        </authorList>
    </citation>
    <scope>NUCLEOTIDE SEQUENCE</scope>
    <source>
        <tissue evidence="1">Shoot tissue taken approximately 20 cm above the soil surface</tissue>
    </source>
</reference>
<protein>
    <submittedName>
        <fullName evidence="1">Uncharacterized protein</fullName>
    </submittedName>
</protein>
<accession>A0A0A8ZTT4</accession>
<reference evidence="1" key="1">
    <citation type="submission" date="2014-09" db="EMBL/GenBank/DDBJ databases">
        <authorList>
            <person name="Magalhaes I.L.F."/>
            <person name="Oliveira U."/>
            <person name="Santos F.R."/>
            <person name="Vidigal T.H.D.A."/>
            <person name="Brescovit A.D."/>
            <person name="Santos A.J."/>
        </authorList>
    </citation>
    <scope>NUCLEOTIDE SEQUENCE</scope>
    <source>
        <tissue evidence="1">Shoot tissue taken approximately 20 cm above the soil surface</tissue>
    </source>
</reference>
<organism evidence="1">
    <name type="scientific">Arundo donax</name>
    <name type="common">Giant reed</name>
    <name type="synonym">Donax arundinaceus</name>
    <dbReference type="NCBI Taxonomy" id="35708"/>
    <lineage>
        <taxon>Eukaryota</taxon>
        <taxon>Viridiplantae</taxon>
        <taxon>Streptophyta</taxon>
        <taxon>Embryophyta</taxon>
        <taxon>Tracheophyta</taxon>
        <taxon>Spermatophyta</taxon>
        <taxon>Magnoliopsida</taxon>
        <taxon>Liliopsida</taxon>
        <taxon>Poales</taxon>
        <taxon>Poaceae</taxon>
        <taxon>PACMAD clade</taxon>
        <taxon>Arundinoideae</taxon>
        <taxon>Arundineae</taxon>
        <taxon>Arundo</taxon>
    </lineage>
</organism>
<name>A0A0A8ZTT4_ARUDO</name>